<dbReference type="Pfam" id="PF13304">
    <property type="entry name" value="AAA_21"/>
    <property type="match status" value="1"/>
</dbReference>
<protein>
    <submittedName>
        <fullName evidence="2">Recombination protein F</fullName>
    </submittedName>
</protein>
<dbReference type="SUPFAM" id="SSF52540">
    <property type="entry name" value="P-loop containing nucleoside triphosphate hydrolases"/>
    <property type="match status" value="1"/>
</dbReference>
<dbReference type="InterPro" id="IPR003959">
    <property type="entry name" value="ATPase_AAA_core"/>
</dbReference>
<organism evidence="2 3">
    <name type="scientific">Candidatus Venteria ishoeyi</name>
    <dbReference type="NCBI Taxonomy" id="1899563"/>
    <lineage>
        <taxon>Bacteria</taxon>
        <taxon>Pseudomonadati</taxon>
        <taxon>Pseudomonadota</taxon>
        <taxon>Gammaproteobacteria</taxon>
        <taxon>Thiotrichales</taxon>
        <taxon>Thiotrichaceae</taxon>
        <taxon>Venteria</taxon>
    </lineage>
</organism>
<accession>A0A1H6FAP9</accession>
<dbReference type="GO" id="GO:0005524">
    <property type="term" value="F:ATP binding"/>
    <property type="evidence" value="ECO:0007669"/>
    <property type="project" value="InterPro"/>
</dbReference>
<dbReference type="PANTHER" id="PTHR43581:SF4">
    <property type="entry name" value="ATP_GTP PHOSPHATASE"/>
    <property type="match status" value="1"/>
</dbReference>
<gene>
    <name evidence="2" type="ORF">MBHS_02568</name>
</gene>
<dbReference type="GO" id="GO:0016887">
    <property type="term" value="F:ATP hydrolysis activity"/>
    <property type="evidence" value="ECO:0007669"/>
    <property type="project" value="InterPro"/>
</dbReference>
<evidence type="ECO:0000313" key="3">
    <source>
        <dbReference type="Proteomes" id="UP000236724"/>
    </source>
</evidence>
<dbReference type="PANTHER" id="PTHR43581">
    <property type="entry name" value="ATP/GTP PHOSPHATASE"/>
    <property type="match status" value="1"/>
</dbReference>
<dbReference type="Gene3D" id="3.40.50.300">
    <property type="entry name" value="P-loop containing nucleotide triphosphate hydrolases"/>
    <property type="match status" value="1"/>
</dbReference>
<proteinExistence type="predicted"/>
<dbReference type="Proteomes" id="UP000236724">
    <property type="component" value="Unassembled WGS sequence"/>
</dbReference>
<reference evidence="2 3" key="1">
    <citation type="submission" date="2016-10" db="EMBL/GenBank/DDBJ databases">
        <authorList>
            <person name="de Groot N.N."/>
        </authorList>
    </citation>
    <scope>NUCLEOTIDE SEQUENCE [LARGE SCALE GENOMIC DNA]</scope>
    <source>
        <strain evidence="2">MBHS1</strain>
    </source>
</reference>
<evidence type="ECO:0000313" key="2">
    <source>
        <dbReference type="EMBL" id="SEH06703.1"/>
    </source>
</evidence>
<feature type="domain" description="ATPase AAA-type core" evidence="1">
    <location>
        <begin position="296"/>
        <end position="423"/>
    </location>
</feature>
<dbReference type="AlphaFoldDB" id="A0A1H6FAP9"/>
<evidence type="ECO:0000259" key="1">
    <source>
        <dbReference type="Pfam" id="PF13304"/>
    </source>
</evidence>
<dbReference type="InterPro" id="IPR051396">
    <property type="entry name" value="Bact_Antivir_Def_Nuclease"/>
</dbReference>
<dbReference type="EMBL" id="FMSV02000503">
    <property type="protein sequence ID" value="SEH06703.1"/>
    <property type="molecule type" value="Genomic_DNA"/>
</dbReference>
<sequence length="655" mass="74397">MQLLNFQVSNYRSINDSGLIDVTPRTMLVGRNESGKTNLLLALQSLNPPAGIKKLSYVKDFPRWRNISAYQDSLIVVKTRWALSTAEQQQLLEIFPRTGFGAEPVTELVISRDYTTKRQIHFVNLPPLEIDSAASDRQRRSIERSIKNALKDALDKRSIEKAGRALNVLSHEIATGQDDPAEWALRVLKVIGVFQRSFDSLKLSLPDSSKTQLQALSKHAEQIAADAPQQKQARIWVSTNLPVFVYLNEYPKLAGHQNLKVFLQHAEQSRMSEAEQNFARLCKVAELEPAKLLKSLHSDHQQRQLLTNRASAIVTRKLRKLWRDRPLKVRFHADAEHFDTLISEPDDVYDVEVNLDERSRGFRWFFSFYITFAADTTEGLASNAIVLLDEPGMHLHAHAQRDLLDHFIHDFDLPVLFTTHSPFMIPQEEVSSVRTVDIDPEHGTWVSNQPQARPAHLKHDSRTLFPLQAALAYEQINALFAQRPCLLVPSLAEAIMLEAIYVYLQEQGKRLPALDIIPGAGTHKIAHMAALLGVQAAQLRILETRKMDLAPDHVALPAKAKNIAALLPDELLHEWVCQAHKQLPGEPPPLLYKETSADGYLDALTPYVRFYHEREQVFQHLQLAKIFMLVLGQNPQQVLSETNIQLFENFFHIVI</sequence>
<dbReference type="InterPro" id="IPR027417">
    <property type="entry name" value="P-loop_NTPase"/>
</dbReference>
<name>A0A1H6FAP9_9GAMM</name>
<keyword evidence="3" id="KW-1185">Reference proteome</keyword>